<feature type="transmembrane region" description="Helical" evidence="1">
    <location>
        <begin position="212"/>
        <end position="233"/>
    </location>
</feature>
<dbReference type="AlphaFoldDB" id="A0A4U5MUR8"/>
<proteinExistence type="predicted"/>
<protein>
    <recommendedName>
        <fullName evidence="4">7TM GPCR serpentine receptor class x (Srx) domain-containing protein</fullName>
    </recommendedName>
</protein>
<reference evidence="2 3" key="1">
    <citation type="journal article" date="2015" name="Genome Biol.">
        <title>Comparative genomics of Steinernema reveals deeply conserved gene regulatory networks.</title>
        <authorList>
            <person name="Dillman A.R."/>
            <person name="Macchietto M."/>
            <person name="Porter C.F."/>
            <person name="Rogers A."/>
            <person name="Williams B."/>
            <person name="Antoshechkin I."/>
            <person name="Lee M.M."/>
            <person name="Goodwin Z."/>
            <person name="Lu X."/>
            <person name="Lewis E.E."/>
            <person name="Goodrich-Blair H."/>
            <person name="Stock S.P."/>
            <person name="Adams B.J."/>
            <person name="Sternberg P.W."/>
            <person name="Mortazavi A."/>
        </authorList>
    </citation>
    <scope>NUCLEOTIDE SEQUENCE [LARGE SCALE GENOMIC DNA]</scope>
    <source>
        <strain evidence="2 3">ALL</strain>
    </source>
</reference>
<feature type="transmembrane region" description="Helical" evidence="1">
    <location>
        <begin position="44"/>
        <end position="67"/>
    </location>
</feature>
<dbReference type="EMBL" id="AZBU02000006">
    <property type="protein sequence ID" value="TKR73530.1"/>
    <property type="molecule type" value="Genomic_DNA"/>
</dbReference>
<keyword evidence="1" id="KW-0472">Membrane</keyword>
<evidence type="ECO:0000256" key="1">
    <source>
        <dbReference type="SAM" id="Phobius"/>
    </source>
</evidence>
<feature type="transmembrane region" description="Helical" evidence="1">
    <location>
        <begin position="87"/>
        <end position="113"/>
    </location>
</feature>
<feature type="transmembrane region" description="Helical" evidence="1">
    <location>
        <begin position="170"/>
        <end position="191"/>
    </location>
</feature>
<feature type="transmembrane region" description="Helical" evidence="1">
    <location>
        <begin position="239"/>
        <end position="261"/>
    </location>
</feature>
<dbReference type="Proteomes" id="UP000298663">
    <property type="component" value="Unassembled WGS sequence"/>
</dbReference>
<keyword evidence="3" id="KW-1185">Reference proteome</keyword>
<keyword evidence="1" id="KW-0812">Transmembrane</keyword>
<gene>
    <name evidence="2" type="ORF">L596_020830</name>
</gene>
<name>A0A4U5MUR8_STECR</name>
<sequence length="289" mass="32344">MSTGKIDCKCPGFFVITLHGFWLFGNLSAQVLSKSPDLRKLAAYQNILYIAFLECWQMAGVSIHAVMIICDDVFSQTLNFVAGDTAIFAWITIIVLRFFLSLNRLVVVTNLSFLGFLKSSAFHKATLAIATVILLGLIVSGVLIKNVFFVDISIVGYVFPSHVVNTFETYVSNILCTSAFLLYVLTGLYLLKVKQNTNVTQNFGEVRLMASSALGFSYEMFMIILFHFVLPYVSVPMEMGSVVMMMWAFLPGFNGLMLVILNKSFRTRFFGLNRKQSITTKTIVQQMAV</sequence>
<keyword evidence="1" id="KW-1133">Transmembrane helix</keyword>
<evidence type="ECO:0000313" key="3">
    <source>
        <dbReference type="Proteomes" id="UP000298663"/>
    </source>
</evidence>
<comment type="caution">
    <text evidence="2">The sequence shown here is derived from an EMBL/GenBank/DDBJ whole genome shotgun (WGS) entry which is preliminary data.</text>
</comment>
<accession>A0A4U5MUR8</accession>
<evidence type="ECO:0008006" key="4">
    <source>
        <dbReference type="Google" id="ProtNLM"/>
    </source>
</evidence>
<evidence type="ECO:0000313" key="2">
    <source>
        <dbReference type="EMBL" id="TKR73530.1"/>
    </source>
</evidence>
<reference evidence="2 3" key="2">
    <citation type="journal article" date="2019" name="G3 (Bethesda)">
        <title>Hybrid Assembly of the Genome of the Entomopathogenic Nematode Steinernema carpocapsae Identifies the X-Chromosome.</title>
        <authorList>
            <person name="Serra L."/>
            <person name="Macchietto M."/>
            <person name="Macias-Munoz A."/>
            <person name="McGill C.J."/>
            <person name="Rodriguez I.M."/>
            <person name="Rodriguez B."/>
            <person name="Murad R."/>
            <person name="Mortazavi A."/>
        </authorList>
    </citation>
    <scope>NUCLEOTIDE SEQUENCE [LARGE SCALE GENOMIC DNA]</scope>
    <source>
        <strain evidence="2 3">ALL</strain>
    </source>
</reference>
<organism evidence="2 3">
    <name type="scientific">Steinernema carpocapsae</name>
    <name type="common">Entomopathogenic nematode</name>
    <dbReference type="NCBI Taxonomy" id="34508"/>
    <lineage>
        <taxon>Eukaryota</taxon>
        <taxon>Metazoa</taxon>
        <taxon>Ecdysozoa</taxon>
        <taxon>Nematoda</taxon>
        <taxon>Chromadorea</taxon>
        <taxon>Rhabditida</taxon>
        <taxon>Tylenchina</taxon>
        <taxon>Panagrolaimomorpha</taxon>
        <taxon>Strongyloidoidea</taxon>
        <taxon>Steinernematidae</taxon>
        <taxon>Steinernema</taxon>
    </lineage>
</organism>
<feature type="transmembrane region" description="Helical" evidence="1">
    <location>
        <begin position="125"/>
        <end position="150"/>
    </location>
</feature>